<dbReference type="Proteomes" id="UP001153712">
    <property type="component" value="Chromosome 7"/>
</dbReference>
<dbReference type="InterPro" id="IPR013154">
    <property type="entry name" value="ADH-like_N"/>
</dbReference>
<dbReference type="InterPro" id="IPR020843">
    <property type="entry name" value="ER"/>
</dbReference>
<evidence type="ECO:0000259" key="2">
    <source>
        <dbReference type="SMART" id="SM00829"/>
    </source>
</evidence>
<keyword evidence="1" id="KW-0812">Transmembrane</keyword>
<dbReference type="Gene3D" id="3.40.50.720">
    <property type="entry name" value="NAD(P)-binding Rossmann-like Domain"/>
    <property type="match status" value="1"/>
</dbReference>
<protein>
    <recommendedName>
        <fullName evidence="2">Enoyl reductase (ER) domain-containing protein</fullName>
    </recommendedName>
</protein>
<dbReference type="PANTHER" id="PTHR11695:SF645">
    <property type="entry name" value="RETICULON-4-INTERACTING PROTEIN 1, MITOCHONDRIAL-LIKE PROTEIN"/>
    <property type="match status" value="1"/>
</dbReference>
<dbReference type="SUPFAM" id="SSF50129">
    <property type="entry name" value="GroES-like"/>
    <property type="match status" value="1"/>
</dbReference>
<keyword evidence="1" id="KW-1133">Transmembrane helix</keyword>
<dbReference type="Gene3D" id="3.90.180.10">
    <property type="entry name" value="Medium-chain alcohol dehydrogenases, catalytic domain"/>
    <property type="match status" value="1"/>
</dbReference>
<keyword evidence="1" id="KW-0472">Membrane</keyword>
<organism evidence="3 4">
    <name type="scientific">Phyllotreta striolata</name>
    <name type="common">Striped flea beetle</name>
    <name type="synonym">Crioceris striolata</name>
    <dbReference type="NCBI Taxonomy" id="444603"/>
    <lineage>
        <taxon>Eukaryota</taxon>
        <taxon>Metazoa</taxon>
        <taxon>Ecdysozoa</taxon>
        <taxon>Arthropoda</taxon>
        <taxon>Hexapoda</taxon>
        <taxon>Insecta</taxon>
        <taxon>Pterygota</taxon>
        <taxon>Neoptera</taxon>
        <taxon>Endopterygota</taxon>
        <taxon>Coleoptera</taxon>
        <taxon>Polyphaga</taxon>
        <taxon>Cucujiformia</taxon>
        <taxon>Chrysomeloidea</taxon>
        <taxon>Chrysomelidae</taxon>
        <taxon>Galerucinae</taxon>
        <taxon>Alticini</taxon>
        <taxon>Phyllotreta</taxon>
    </lineage>
</organism>
<dbReference type="SUPFAM" id="SSF51735">
    <property type="entry name" value="NAD(P)-binding Rossmann-fold domains"/>
    <property type="match status" value="1"/>
</dbReference>
<evidence type="ECO:0000313" key="3">
    <source>
        <dbReference type="EMBL" id="CAG9863990.1"/>
    </source>
</evidence>
<dbReference type="OrthoDB" id="9930022at2759"/>
<sequence length="495" mass="55541">MDELIFRSTQKFENFQVQSRLFALNAKDYFIVYVSQGKILFEKIWTSPQVVNFKMNMEEGTIRMIEFTKEIKTQIMSAANPKQIYIAMLNVFGKKWTTRDICFTCGGLVIGGVIGFAIGFTIKKRQPILQYMQAIRCSDNMGPESINVVEDARAPHKCGDYGVLVNVKAASIQLVDVQISHGYGRNLRRILQKVYLQSQHEEPVILGRDCTGIVTDIGAKVTKLEVGDEVWLTVPFWAQGTLCQTVMVPENRVARKPKNVGFDGASSIPYAGSLALSTLVEARLDSMNAEGKKILIHGGCTPVGCVLVQLLHQWKASVTVTCYKRSLPVAQALGASDALIVSESTTHDNLNFNEDISRILNELEERDQKFDVILITENYCELSKKELGRFLEANGMVLSTLPPLIPSDNYGVISNFLLYTYIYLRYKLQNLLGLPINTYDETHLCSVTLDKLSEFVEDGYVQTVVDKIYQPQDIEIAVNHIQSPYSIGSTIITFR</sequence>
<proteinExistence type="predicted"/>
<evidence type="ECO:0000256" key="1">
    <source>
        <dbReference type="SAM" id="Phobius"/>
    </source>
</evidence>
<accession>A0A9N9XVT0</accession>
<dbReference type="InterPro" id="IPR011032">
    <property type="entry name" value="GroES-like_sf"/>
</dbReference>
<dbReference type="InterPro" id="IPR036291">
    <property type="entry name" value="NAD(P)-bd_dom_sf"/>
</dbReference>
<dbReference type="EMBL" id="OU900100">
    <property type="protein sequence ID" value="CAG9863990.1"/>
    <property type="molecule type" value="Genomic_DNA"/>
</dbReference>
<gene>
    <name evidence="3" type="ORF">PHYEVI_LOCUS10259</name>
</gene>
<reference evidence="3" key="1">
    <citation type="submission" date="2022-01" db="EMBL/GenBank/DDBJ databases">
        <authorList>
            <person name="King R."/>
        </authorList>
    </citation>
    <scope>NUCLEOTIDE SEQUENCE</scope>
</reference>
<dbReference type="Pfam" id="PF08240">
    <property type="entry name" value="ADH_N"/>
    <property type="match status" value="1"/>
</dbReference>
<dbReference type="PANTHER" id="PTHR11695">
    <property type="entry name" value="ALCOHOL DEHYDROGENASE RELATED"/>
    <property type="match status" value="1"/>
</dbReference>
<evidence type="ECO:0000313" key="4">
    <source>
        <dbReference type="Proteomes" id="UP001153712"/>
    </source>
</evidence>
<dbReference type="InterPro" id="IPR050700">
    <property type="entry name" value="YIM1/Zinc_Alcohol_DH_Fams"/>
</dbReference>
<dbReference type="GO" id="GO:0005739">
    <property type="term" value="C:mitochondrion"/>
    <property type="evidence" value="ECO:0007669"/>
    <property type="project" value="TreeGrafter"/>
</dbReference>
<dbReference type="SMART" id="SM00829">
    <property type="entry name" value="PKS_ER"/>
    <property type="match status" value="1"/>
</dbReference>
<dbReference type="GO" id="GO:0016491">
    <property type="term" value="F:oxidoreductase activity"/>
    <property type="evidence" value="ECO:0007669"/>
    <property type="project" value="InterPro"/>
</dbReference>
<feature type="domain" description="Enoyl reductase (ER)" evidence="2">
    <location>
        <begin position="142"/>
        <end position="492"/>
    </location>
</feature>
<feature type="transmembrane region" description="Helical" evidence="1">
    <location>
        <begin position="101"/>
        <end position="122"/>
    </location>
</feature>
<keyword evidence="4" id="KW-1185">Reference proteome</keyword>
<dbReference type="AlphaFoldDB" id="A0A9N9XVT0"/>
<name>A0A9N9XVT0_PHYSR</name>